<protein>
    <submittedName>
        <fullName evidence="1">Uncharacterized protein</fullName>
    </submittedName>
</protein>
<dbReference type="AlphaFoldDB" id="A0A162QJ09"/>
<accession>A0A162QJ09</accession>
<dbReference type="STRING" id="1121326.CLMAG_60770"/>
<dbReference type="EMBL" id="LWAE01000016">
    <property type="protein sequence ID" value="KZL88584.1"/>
    <property type="molecule type" value="Genomic_DNA"/>
</dbReference>
<name>A0A162QJ09_9CLOT</name>
<keyword evidence="2" id="KW-1185">Reference proteome</keyword>
<dbReference type="Proteomes" id="UP000076603">
    <property type="component" value="Unassembled WGS sequence"/>
</dbReference>
<evidence type="ECO:0000313" key="1">
    <source>
        <dbReference type="EMBL" id="KZL88584.1"/>
    </source>
</evidence>
<organism evidence="1 2">
    <name type="scientific">Clostridium magnum DSM 2767</name>
    <dbReference type="NCBI Taxonomy" id="1121326"/>
    <lineage>
        <taxon>Bacteria</taxon>
        <taxon>Bacillati</taxon>
        <taxon>Bacillota</taxon>
        <taxon>Clostridia</taxon>
        <taxon>Eubacteriales</taxon>
        <taxon>Clostridiaceae</taxon>
        <taxon>Clostridium</taxon>
    </lineage>
</organism>
<sequence length="83" mass="9548">MSNHSGSYMLNEVLEIVMEKQIIKLEEKEKFRDFALELLELGRHYDCNDGEILDGIGEKIGLCYCCLEATEDIEDGICKKCRD</sequence>
<proteinExistence type="predicted"/>
<evidence type="ECO:0000313" key="2">
    <source>
        <dbReference type="Proteomes" id="UP000076603"/>
    </source>
</evidence>
<dbReference type="OrthoDB" id="163741at2"/>
<comment type="caution">
    <text evidence="1">The sequence shown here is derived from an EMBL/GenBank/DDBJ whole genome shotgun (WGS) entry which is preliminary data.</text>
</comment>
<gene>
    <name evidence="1" type="ORF">CLMAG_60770</name>
</gene>
<reference evidence="1 2" key="1">
    <citation type="submission" date="2016-04" db="EMBL/GenBank/DDBJ databases">
        <title>Genome sequence of Clostridium magnum DSM 2767.</title>
        <authorList>
            <person name="Poehlein A."/>
            <person name="Uhlig R."/>
            <person name="Fischer R."/>
            <person name="Bahl H."/>
            <person name="Daniel R."/>
        </authorList>
    </citation>
    <scope>NUCLEOTIDE SEQUENCE [LARGE SCALE GENOMIC DNA]</scope>
    <source>
        <strain evidence="1 2">DSM 2767</strain>
    </source>
</reference>
<dbReference type="RefSeq" id="WP_066630818.1">
    <property type="nucleotide sequence ID" value="NZ_FQXL01000037.1"/>
</dbReference>
<dbReference type="PATRIC" id="fig|1121326.3.peg.6140"/>